<accession>A0A9X0W586</accession>
<name>A0A9X0W586_9GAMM</name>
<evidence type="ECO:0008006" key="3">
    <source>
        <dbReference type="Google" id="ProtNLM"/>
    </source>
</evidence>
<proteinExistence type="predicted"/>
<dbReference type="EMBL" id="NRRY01000001">
    <property type="protein sequence ID" value="MBK1617006.1"/>
    <property type="molecule type" value="Genomic_DNA"/>
</dbReference>
<comment type="caution">
    <text evidence="1">The sequence shown here is derived from an EMBL/GenBank/DDBJ whole genome shotgun (WGS) entry which is preliminary data.</text>
</comment>
<dbReference type="AlphaFoldDB" id="A0A9X0W586"/>
<organism evidence="1 2">
    <name type="scientific">Lamprobacter modestohalophilus</name>
    <dbReference type="NCBI Taxonomy" id="1064514"/>
    <lineage>
        <taxon>Bacteria</taxon>
        <taxon>Pseudomonadati</taxon>
        <taxon>Pseudomonadota</taxon>
        <taxon>Gammaproteobacteria</taxon>
        <taxon>Chromatiales</taxon>
        <taxon>Chromatiaceae</taxon>
        <taxon>Lamprobacter</taxon>
    </lineage>
</organism>
<protein>
    <recommendedName>
        <fullName evidence="3">DUF29 domain-containing protein</fullName>
    </recommendedName>
</protein>
<dbReference type="Pfam" id="PF01724">
    <property type="entry name" value="DUF29"/>
    <property type="match status" value="1"/>
</dbReference>
<dbReference type="RefSeq" id="WP_200236691.1">
    <property type="nucleotide sequence ID" value="NZ_NRRY01000001.1"/>
</dbReference>
<dbReference type="Gene3D" id="1.20.1220.20">
    <property type="entry name" value="Uncharcterised protein PF01724"/>
    <property type="match status" value="1"/>
</dbReference>
<evidence type="ECO:0000313" key="2">
    <source>
        <dbReference type="Proteomes" id="UP001138768"/>
    </source>
</evidence>
<dbReference type="Proteomes" id="UP001138768">
    <property type="component" value="Unassembled WGS sequence"/>
</dbReference>
<keyword evidence="2" id="KW-1185">Reference proteome</keyword>
<sequence>MTPSAPATERGYVKAARDAVIETDLDRYLFPIDCPYQLKQILDDDWLPD</sequence>
<evidence type="ECO:0000313" key="1">
    <source>
        <dbReference type="EMBL" id="MBK1617006.1"/>
    </source>
</evidence>
<reference evidence="1 2" key="1">
    <citation type="journal article" date="2020" name="Microorganisms">
        <title>Osmotic Adaptation and Compatible Solute Biosynthesis of Phototrophic Bacteria as Revealed from Genome Analyses.</title>
        <authorList>
            <person name="Imhoff J.F."/>
            <person name="Rahn T."/>
            <person name="Kunzel S."/>
            <person name="Keller A."/>
            <person name="Neulinger S.C."/>
        </authorList>
    </citation>
    <scope>NUCLEOTIDE SEQUENCE [LARGE SCALE GENOMIC DNA]</scope>
    <source>
        <strain evidence="1 2">DSM 25653</strain>
    </source>
</reference>
<gene>
    <name evidence="1" type="ORF">CKO42_00780</name>
</gene>